<keyword evidence="4" id="KW-1185">Reference proteome</keyword>
<dbReference type="HAMAP" id="MF_00048">
    <property type="entry name" value="UPF0102"/>
    <property type="match status" value="1"/>
</dbReference>
<reference evidence="3 4" key="1">
    <citation type="submission" date="2018-05" db="EMBL/GenBank/DDBJ databases">
        <title>Amnibacterium sp. M8JJ-5, whole genome shotgun sequence.</title>
        <authorList>
            <person name="Tuo L."/>
        </authorList>
    </citation>
    <scope>NUCLEOTIDE SEQUENCE [LARGE SCALE GENOMIC DNA]</scope>
    <source>
        <strain evidence="3 4">M8JJ-5</strain>
    </source>
</reference>
<proteinExistence type="inferred from homology"/>
<dbReference type="OrthoDB" id="9794876at2"/>
<accession>A0A2V1HUZ8</accession>
<dbReference type="InterPro" id="IPR003509">
    <property type="entry name" value="UPF0102_YraN-like"/>
</dbReference>
<evidence type="ECO:0000313" key="3">
    <source>
        <dbReference type="EMBL" id="PVZ96413.1"/>
    </source>
</evidence>
<dbReference type="AlphaFoldDB" id="A0A2V1HUZ8"/>
<dbReference type="SUPFAM" id="SSF52980">
    <property type="entry name" value="Restriction endonuclease-like"/>
    <property type="match status" value="1"/>
</dbReference>
<comment type="similarity">
    <text evidence="1 2">Belongs to the UPF0102 family.</text>
</comment>
<dbReference type="NCBIfam" id="NF009154">
    <property type="entry name" value="PRK12497.3-3"/>
    <property type="match status" value="1"/>
</dbReference>
<protein>
    <recommendedName>
        <fullName evidence="2">UPF0102 protein DDQ50_06735</fullName>
    </recommendedName>
</protein>
<evidence type="ECO:0000256" key="2">
    <source>
        <dbReference type="HAMAP-Rule" id="MF_00048"/>
    </source>
</evidence>
<dbReference type="EMBL" id="QEOP01000001">
    <property type="protein sequence ID" value="PVZ96413.1"/>
    <property type="molecule type" value="Genomic_DNA"/>
</dbReference>
<dbReference type="PANTHER" id="PTHR34039">
    <property type="entry name" value="UPF0102 PROTEIN YRAN"/>
    <property type="match status" value="1"/>
</dbReference>
<dbReference type="InterPro" id="IPR011856">
    <property type="entry name" value="tRNA_endonuc-like_dom_sf"/>
</dbReference>
<gene>
    <name evidence="3" type="ORF">DDQ50_06735</name>
</gene>
<evidence type="ECO:0000256" key="1">
    <source>
        <dbReference type="ARBA" id="ARBA00006738"/>
    </source>
</evidence>
<dbReference type="Proteomes" id="UP000244893">
    <property type="component" value="Unassembled WGS sequence"/>
</dbReference>
<dbReference type="CDD" id="cd20736">
    <property type="entry name" value="PoNe_Nuclease"/>
    <property type="match status" value="1"/>
</dbReference>
<dbReference type="Pfam" id="PF02021">
    <property type="entry name" value="UPF0102"/>
    <property type="match status" value="1"/>
</dbReference>
<dbReference type="RefSeq" id="WP_116756148.1">
    <property type="nucleotide sequence ID" value="NZ_JBHUEX010000001.1"/>
</dbReference>
<dbReference type="GO" id="GO:0003676">
    <property type="term" value="F:nucleic acid binding"/>
    <property type="evidence" value="ECO:0007669"/>
    <property type="project" value="InterPro"/>
</dbReference>
<dbReference type="Gene3D" id="3.40.1350.10">
    <property type="match status" value="1"/>
</dbReference>
<evidence type="ECO:0000313" key="4">
    <source>
        <dbReference type="Proteomes" id="UP000244893"/>
    </source>
</evidence>
<name>A0A2V1HUZ8_9MICO</name>
<dbReference type="PANTHER" id="PTHR34039:SF1">
    <property type="entry name" value="UPF0102 PROTEIN YRAN"/>
    <property type="match status" value="1"/>
</dbReference>
<dbReference type="NCBIfam" id="NF009150">
    <property type="entry name" value="PRK12497.1-3"/>
    <property type="match status" value="1"/>
</dbReference>
<organism evidence="3 4">
    <name type="scientific">Amnibacterium flavum</name>
    <dbReference type="NCBI Taxonomy" id="2173173"/>
    <lineage>
        <taxon>Bacteria</taxon>
        <taxon>Bacillati</taxon>
        <taxon>Actinomycetota</taxon>
        <taxon>Actinomycetes</taxon>
        <taxon>Micrococcales</taxon>
        <taxon>Microbacteriaceae</taxon>
        <taxon>Amnibacterium</taxon>
    </lineage>
</organism>
<dbReference type="InterPro" id="IPR011335">
    <property type="entry name" value="Restrct_endonuc-II-like"/>
</dbReference>
<sequence>MAKKDDVGRWGEDLATRYLAARGYEIVERNWRCPQGEIDIVARHDGAIVVVEVKTRSSAVFGHPFEAITPAKLARLNRLGFAWCVSHPGWHGRLRVDVIAIVGRPESAHAAHIEVFEAVRA</sequence>
<comment type="caution">
    <text evidence="3">The sequence shown here is derived from an EMBL/GenBank/DDBJ whole genome shotgun (WGS) entry which is preliminary data.</text>
</comment>